<dbReference type="Pfam" id="PF00560">
    <property type="entry name" value="LRR_1"/>
    <property type="match status" value="2"/>
</dbReference>
<dbReference type="Pfam" id="PF08263">
    <property type="entry name" value="LRRNT_2"/>
    <property type="match status" value="1"/>
</dbReference>
<dbReference type="Proteomes" id="UP000237347">
    <property type="component" value="Unassembled WGS sequence"/>
</dbReference>
<dbReference type="Pfam" id="PF13855">
    <property type="entry name" value="LRR_8"/>
    <property type="match status" value="2"/>
</dbReference>
<dbReference type="InterPro" id="IPR003591">
    <property type="entry name" value="Leu-rich_rpt_typical-subtyp"/>
</dbReference>
<feature type="domain" description="Leucine-rich repeat-containing N-terminal plant-type" evidence="10">
    <location>
        <begin position="245"/>
        <end position="282"/>
    </location>
</feature>
<dbReference type="InterPro" id="IPR051848">
    <property type="entry name" value="PGIP"/>
</dbReference>
<evidence type="ECO:0000256" key="3">
    <source>
        <dbReference type="ARBA" id="ARBA00022614"/>
    </source>
</evidence>
<comment type="caution">
    <text evidence="12">The sequence shown here is derived from an EMBL/GenBank/DDBJ whole genome shotgun (WGS) entry which is preliminary data.</text>
</comment>
<proteinExistence type="inferred from homology"/>
<evidence type="ECO:0000256" key="2">
    <source>
        <dbReference type="ARBA" id="ARBA00004196"/>
    </source>
</evidence>
<evidence type="ECO:0000256" key="1">
    <source>
        <dbReference type="ARBA" id="ARBA00004167"/>
    </source>
</evidence>
<evidence type="ECO:0000256" key="5">
    <source>
        <dbReference type="ARBA" id="ARBA00022729"/>
    </source>
</evidence>
<sequence length="694" mass="76616">SISFLAPKLVNLELAQTGLNGQIPQFLENFKTLDTLDLSQNSFSGVMPRSFANLTDIFNLDLSRNYLIDPFPNMSVKGIESLDLSYNKFHLGEILKWATSSPIIYSLKLARCGIKLRLEDWKPSETYIYDFIDLSQNEISGSAIGLLNKTDYLVGFWASSNKLKFNLESLRIVERLKYLDLSRNEVFGKVPNGVSKLEKLNVSYNHLCGKLPVTNFSASAFLGNDCLCGFPLAACKITSATCHVDDETGLLGFKSSITADPSGILSSWKSGSDCCTWSGINCLASNRVTSLSLMGQLNKPNSFLSGPISPSLSKLKFLDGLYLQNLRNISGPFPDFLFGLPELKFIYIENNKLSGRIPGSIGNLTGLSALSLSDNQFSGPIPSSISQLTGLTQLKLGGNRLTGPIPNGIQKLKNLTLFSLDRNQLSGSIPDFFGSFSELRILRLSHNKFTGKFPASISALAPKLLYLELAQTGLNGQIPQFLGNFKTLDTLNLSRNNFSGVVPRSFANLTKIFNLDLSRNYLIDPFPNMSVKGIESLDLSYNKFHLGEIPKWATSSPIIYSLKLARCGIKLRLEDWKPSQTYFYDFIDLSENEISGSAIELLNKTDYLVGFWASRNKLKFNLESLRIVERLKYLDLSRNEVFGKVPNGVSKLEKLNVSYNHLCGKLPVTNFSASAFLGNDCLCGSPLAACKSVA</sequence>
<evidence type="ECO:0000256" key="8">
    <source>
        <dbReference type="ARBA" id="ARBA00023136"/>
    </source>
</evidence>
<dbReference type="FunFam" id="3.80.10.10:FF:000095">
    <property type="entry name" value="LRR receptor-like serine/threonine-protein kinase GSO1"/>
    <property type="match status" value="1"/>
</dbReference>
<dbReference type="PANTHER" id="PTHR48059">
    <property type="entry name" value="POLYGALACTURONASE INHIBITOR 1"/>
    <property type="match status" value="1"/>
</dbReference>
<dbReference type="GO" id="GO:0016301">
    <property type="term" value="F:kinase activity"/>
    <property type="evidence" value="ECO:0007669"/>
    <property type="project" value="UniProtKB-KW"/>
</dbReference>
<evidence type="ECO:0000256" key="4">
    <source>
        <dbReference type="ARBA" id="ARBA00022692"/>
    </source>
</evidence>
<evidence type="ECO:0000313" key="12">
    <source>
        <dbReference type="EMBL" id="KAK7836310.1"/>
    </source>
</evidence>
<dbReference type="InterPro" id="IPR055414">
    <property type="entry name" value="LRR_R13L4/SHOC2-like"/>
</dbReference>
<keyword evidence="4" id="KW-0812">Transmembrane</keyword>
<evidence type="ECO:0000313" key="13">
    <source>
        <dbReference type="Proteomes" id="UP000237347"/>
    </source>
</evidence>
<keyword evidence="7" id="KW-1133">Transmembrane helix</keyword>
<dbReference type="SUPFAM" id="SSF52058">
    <property type="entry name" value="L domain-like"/>
    <property type="match status" value="3"/>
</dbReference>
<gene>
    <name evidence="12" type="primary">GSO1_11</name>
    <name evidence="12" type="ORF">CFP56_022768</name>
</gene>
<dbReference type="InterPro" id="IPR001611">
    <property type="entry name" value="Leu-rich_rpt"/>
</dbReference>
<comment type="similarity">
    <text evidence="9">Belongs to the polygalacturonase-inhibiting protein family.</text>
</comment>
<dbReference type="EMBL" id="PKMF04000357">
    <property type="protein sequence ID" value="KAK7836310.1"/>
    <property type="molecule type" value="Genomic_DNA"/>
</dbReference>
<dbReference type="InterPro" id="IPR032675">
    <property type="entry name" value="LRR_dom_sf"/>
</dbReference>
<organism evidence="12 13">
    <name type="scientific">Quercus suber</name>
    <name type="common">Cork oak</name>
    <dbReference type="NCBI Taxonomy" id="58331"/>
    <lineage>
        <taxon>Eukaryota</taxon>
        <taxon>Viridiplantae</taxon>
        <taxon>Streptophyta</taxon>
        <taxon>Embryophyta</taxon>
        <taxon>Tracheophyta</taxon>
        <taxon>Spermatophyta</taxon>
        <taxon>Magnoliopsida</taxon>
        <taxon>eudicotyledons</taxon>
        <taxon>Gunneridae</taxon>
        <taxon>Pentapetalae</taxon>
        <taxon>rosids</taxon>
        <taxon>fabids</taxon>
        <taxon>Fagales</taxon>
        <taxon>Fagaceae</taxon>
        <taxon>Quercus</taxon>
    </lineage>
</organism>
<keyword evidence="8" id="KW-0472">Membrane</keyword>
<evidence type="ECO:0000256" key="7">
    <source>
        <dbReference type="ARBA" id="ARBA00022989"/>
    </source>
</evidence>
<feature type="domain" description="Disease resistance R13L4/SHOC-2-like LRR" evidence="11">
    <location>
        <begin position="309"/>
        <end position="446"/>
    </location>
</feature>
<dbReference type="AlphaFoldDB" id="A0AAW0KC34"/>
<reference evidence="12 13" key="1">
    <citation type="journal article" date="2018" name="Sci. Data">
        <title>The draft genome sequence of cork oak.</title>
        <authorList>
            <person name="Ramos A.M."/>
            <person name="Usie A."/>
            <person name="Barbosa P."/>
            <person name="Barros P.M."/>
            <person name="Capote T."/>
            <person name="Chaves I."/>
            <person name="Simoes F."/>
            <person name="Abreu I."/>
            <person name="Carrasquinho I."/>
            <person name="Faro C."/>
            <person name="Guimaraes J.B."/>
            <person name="Mendonca D."/>
            <person name="Nobrega F."/>
            <person name="Rodrigues L."/>
            <person name="Saibo N.J.M."/>
            <person name="Varela M.C."/>
            <person name="Egas C."/>
            <person name="Matos J."/>
            <person name="Miguel C.M."/>
            <person name="Oliveira M.M."/>
            <person name="Ricardo C.P."/>
            <person name="Goncalves S."/>
        </authorList>
    </citation>
    <scope>NUCLEOTIDE SEQUENCE [LARGE SCALE GENOMIC DNA]</scope>
    <source>
        <strain evidence="13">cv. HL8</strain>
    </source>
</reference>
<comment type="subcellular location">
    <subcellularLocation>
        <location evidence="2">Cell envelope</location>
    </subcellularLocation>
    <subcellularLocation>
        <location evidence="1">Membrane</location>
        <topology evidence="1">Single-pass membrane protein</topology>
    </subcellularLocation>
</comment>
<accession>A0AAW0KC34</accession>
<evidence type="ECO:0000256" key="6">
    <source>
        <dbReference type="ARBA" id="ARBA00022737"/>
    </source>
</evidence>
<dbReference type="GO" id="GO:0016020">
    <property type="term" value="C:membrane"/>
    <property type="evidence" value="ECO:0007669"/>
    <property type="project" value="UniProtKB-SubCell"/>
</dbReference>
<evidence type="ECO:0000256" key="9">
    <source>
        <dbReference type="ARBA" id="ARBA00038043"/>
    </source>
</evidence>
<dbReference type="Pfam" id="PF23598">
    <property type="entry name" value="LRR_14"/>
    <property type="match status" value="1"/>
</dbReference>
<dbReference type="SMART" id="SM00369">
    <property type="entry name" value="LRR_TYP"/>
    <property type="match status" value="8"/>
</dbReference>
<name>A0AAW0KC34_QUESU</name>
<keyword evidence="3" id="KW-0433">Leucine-rich repeat</keyword>
<keyword evidence="5" id="KW-0732">Signal</keyword>
<dbReference type="InterPro" id="IPR013210">
    <property type="entry name" value="LRR_N_plant-typ"/>
</dbReference>
<feature type="non-terminal residue" evidence="12">
    <location>
        <position position="1"/>
    </location>
</feature>
<evidence type="ECO:0000259" key="11">
    <source>
        <dbReference type="Pfam" id="PF23598"/>
    </source>
</evidence>
<dbReference type="PANTHER" id="PTHR48059:SF19">
    <property type="entry name" value="RECEPTOR-LIKE PROTEIN KINASE 5"/>
    <property type="match status" value="1"/>
</dbReference>
<keyword evidence="6" id="KW-0677">Repeat</keyword>
<protein>
    <submittedName>
        <fullName evidence="12">Lrr receptor-like serine/threonine-protein kinase gso1</fullName>
    </submittedName>
</protein>
<evidence type="ECO:0000259" key="10">
    <source>
        <dbReference type="Pfam" id="PF08263"/>
    </source>
</evidence>
<keyword evidence="13" id="KW-1185">Reference proteome</keyword>
<dbReference type="Gene3D" id="3.80.10.10">
    <property type="entry name" value="Ribonuclease Inhibitor"/>
    <property type="match status" value="5"/>
</dbReference>